<evidence type="ECO:0000313" key="9">
    <source>
        <dbReference type="EMBL" id="MBK1726282.1"/>
    </source>
</evidence>
<evidence type="ECO:0000256" key="2">
    <source>
        <dbReference type="ARBA" id="ARBA00007487"/>
    </source>
</evidence>
<sequence>MQSEAKGDRQRPTAGEDRGVLLVLTGAGKGKSSSAFGMVARALGHGRRAGVMRFLEEAGADGAARFLRGQPGVDWRVAGEGAAGEPGDGQDRAEAARQAWAVARAWLSETGPELVVLDELNIALRYEYLALEEVLEDLARRPAWQHVVVTGRYAQQPLMEAADTVSEIKAVRHAHDAGVPAQPGLDR</sequence>
<keyword evidence="8" id="KW-0169">Cobalamin biosynthesis</keyword>
<dbReference type="EC" id="2.5.1.17" evidence="3 8"/>
<organism evidence="9 10">
    <name type="scientific">Halorhodospira neutriphila</name>
    <dbReference type="NCBI Taxonomy" id="168379"/>
    <lineage>
        <taxon>Bacteria</taxon>
        <taxon>Pseudomonadati</taxon>
        <taxon>Pseudomonadota</taxon>
        <taxon>Gammaproteobacteria</taxon>
        <taxon>Chromatiales</taxon>
        <taxon>Ectothiorhodospiraceae</taxon>
        <taxon>Halorhodospira</taxon>
    </lineage>
</organism>
<evidence type="ECO:0000256" key="1">
    <source>
        <dbReference type="ARBA" id="ARBA00005121"/>
    </source>
</evidence>
<evidence type="ECO:0000256" key="4">
    <source>
        <dbReference type="ARBA" id="ARBA00023244"/>
    </source>
</evidence>
<dbReference type="PANTHER" id="PTHR46638:SF1">
    <property type="entry name" value="CORRINOID ADENOSYLTRANSFERASE"/>
    <property type="match status" value="1"/>
</dbReference>
<dbReference type="RefSeq" id="WP_200257244.1">
    <property type="nucleotide sequence ID" value="NZ_NRSH01000033.1"/>
</dbReference>
<dbReference type="Gene3D" id="3.40.50.300">
    <property type="entry name" value="P-loop containing nucleotide triphosphate hydrolases"/>
    <property type="match status" value="1"/>
</dbReference>
<dbReference type="InterPro" id="IPR027417">
    <property type="entry name" value="P-loop_NTPase"/>
</dbReference>
<dbReference type="SUPFAM" id="SSF52540">
    <property type="entry name" value="P-loop containing nucleoside triphosphate hydrolases"/>
    <property type="match status" value="1"/>
</dbReference>
<comment type="subcellular location">
    <subcellularLocation>
        <location evidence="8">Cytoplasm</location>
    </subcellularLocation>
</comment>
<evidence type="ECO:0000256" key="8">
    <source>
        <dbReference type="PIRNR" id="PIRNR015617"/>
    </source>
</evidence>
<evidence type="ECO:0000256" key="7">
    <source>
        <dbReference type="ARBA" id="ARBA00048692"/>
    </source>
</evidence>
<keyword evidence="8" id="KW-0547">Nucleotide-binding</keyword>
<proteinExistence type="inferred from homology"/>
<dbReference type="EMBL" id="NRSH01000033">
    <property type="protein sequence ID" value="MBK1726282.1"/>
    <property type="molecule type" value="Genomic_DNA"/>
</dbReference>
<dbReference type="PIRSF" id="PIRSF015617">
    <property type="entry name" value="Adensltrnsf_CobA"/>
    <property type="match status" value="1"/>
</dbReference>
<reference evidence="9 10" key="1">
    <citation type="journal article" date="2020" name="Microorganisms">
        <title>Osmotic Adaptation and Compatible Solute Biosynthesis of Phototrophic Bacteria as Revealed from Genome Analyses.</title>
        <authorList>
            <person name="Imhoff J.F."/>
            <person name="Rahn T."/>
            <person name="Kunzel S."/>
            <person name="Keller A."/>
            <person name="Neulinger S.C."/>
        </authorList>
    </citation>
    <scope>NUCLEOTIDE SEQUENCE [LARGE SCALE GENOMIC DNA]</scope>
    <source>
        <strain evidence="9 10">DSM 15116</strain>
    </source>
</reference>
<comment type="caution">
    <text evidence="9">The sequence shown here is derived from an EMBL/GenBank/DDBJ whole genome shotgun (WGS) entry which is preliminary data.</text>
</comment>
<comment type="catalytic activity">
    <reaction evidence="7 8">
        <text>2 cob(II)alamin + reduced [electron-transfer flavoprotein] + 2 ATP = 2 adenosylcob(III)alamin + 2 triphosphate + oxidized [electron-transfer flavoprotein] + 3 H(+)</text>
        <dbReference type="Rhea" id="RHEA:28671"/>
        <dbReference type="Rhea" id="RHEA-COMP:10685"/>
        <dbReference type="Rhea" id="RHEA-COMP:10686"/>
        <dbReference type="ChEBI" id="CHEBI:15378"/>
        <dbReference type="ChEBI" id="CHEBI:16304"/>
        <dbReference type="ChEBI" id="CHEBI:18036"/>
        <dbReference type="ChEBI" id="CHEBI:18408"/>
        <dbReference type="ChEBI" id="CHEBI:30616"/>
        <dbReference type="ChEBI" id="CHEBI:57692"/>
        <dbReference type="ChEBI" id="CHEBI:58307"/>
        <dbReference type="EC" id="2.5.1.17"/>
    </reaction>
</comment>
<keyword evidence="4 8" id="KW-0627">Porphyrin biosynthesis</keyword>
<keyword evidence="10" id="KW-1185">Reference proteome</keyword>
<gene>
    <name evidence="9" type="ORF">CKO13_04420</name>
</gene>
<evidence type="ECO:0000256" key="5">
    <source>
        <dbReference type="ARBA" id="ARBA00024929"/>
    </source>
</evidence>
<evidence type="ECO:0000256" key="6">
    <source>
        <dbReference type="ARBA" id="ARBA00048555"/>
    </source>
</evidence>
<comment type="pathway">
    <text evidence="1 8">Cofactor biosynthesis; adenosylcobalamin biosynthesis; adenosylcobalamin from cob(II)yrinate a,c-diamide: step 2/7.</text>
</comment>
<dbReference type="Pfam" id="PF02572">
    <property type="entry name" value="CobA_CobO_BtuR"/>
    <property type="match status" value="1"/>
</dbReference>
<keyword evidence="8" id="KW-0963">Cytoplasm</keyword>
<comment type="catalytic activity">
    <reaction evidence="6 8">
        <text>2 cob(II)yrinate a,c diamide + reduced [electron-transfer flavoprotein] + 2 ATP = 2 adenosylcob(III)yrinate a,c-diamide + 2 triphosphate + oxidized [electron-transfer flavoprotein] + 3 H(+)</text>
        <dbReference type="Rhea" id="RHEA:11528"/>
        <dbReference type="Rhea" id="RHEA-COMP:10685"/>
        <dbReference type="Rhea" id="RHEA-COMP:10686"/>
        <dbReference type="ChEBI" id="CHEBI:15378"/>
        <dbReference type="ChEBI" id="CHEBI:18036"/>
        <dbReference type="ChEBI" id="CHEBI:30616"/>
        <dbReference type="ChEBI" id="CHEBI:57692"/>
        <dbReference type="ChEBI" id="CHEBI:58307"/>
        <dbReference type="ChEBI" id="CHEBI:58503"/>
        <dbReference type="ChEBI" id="CHEBI:58537"/>
        <dbReference type="EC" id="2.5.1.17"/>
    </reaction>
</comment>
<keyword evidence="8" id="KW-0067">ATP-binding</keyword>
<dbReference type="Proteomes" id="UP000738126">
    <property type="component" value="Unassembled WGS sequence"/>
</dbReference>
<dbReference type="NCBIfam" id="NF004637">
    <property type="entry name" value="PRK05986.1"/>
    <property type="match status" value="1"/>
</dbReference>
<comment type="similarity">
    <text evidence="2 8">Belongs to the Cob(I)alamin adenosyltransferase family.</text>
</comment>
<comment type="function">
    <text evidence="5 8">Required for both de novo synthesis of the corrin ring for the assimilation of exogenous corrinoids. Participates in the adenosylation of a variety of incomplete and complete corrinoids.</text>
</comment>
<protein>
    <recommendedName>
        <fullName evidence="3 8">Corrinoid adenosyltransferase</fullName>
        <ecNumber evidence="3 8">2.5.1.17</ecNumber>
    </recommendedName>
    <alternativeName>
        <fullName evidence="8">Cob(II)alamin adenosyltransferase</fullName>
    </alternativeName>
    <alternativeName>
        <fullName evidence="8">Cob(II)yrinic acid a,c-diamide adenosyltransferase</fullName>
    </alternativeName>
</protein>
<accession>A0ABS1E583</accession>
<keyword evidence="8" id="KW-0808">Transferase</keyword>
<dbReference type="InterPro" id="IPR003724">
    <property type="entry name" value="CblAdoTrfase_CobA"/>
</dbReference>
<dbReference type="PANTHER" id="PTHR46638">
    <property type="entry name" value="CORRINOID ADENOSYLTRANSFERASE"/>
    <property type="match status" value="1"/>
</dbReference>
<evidence type="ECO:0000313" key="10">
    <source>
        <dbReference type="Proteomes" id="UP000738126"/>
    </source>
</evidence>
<evidence type="ECO:0000256" key="3">
    <source>
        <dbReference type="ARBA" id="ARBA00012454"/>
    </source>
</evidence>
<name>A0ABS1E583_9GAMM</name>